<reference evidence="1" key="2">
    <citation type="submission" date="2025-08" db="UniProtKB">
        <authorList>
            <consortium name="RefSeq"/>
        </authorList>
    </citation>
    <scope>IDENTIFICATION</scope>
</reference>
<gene>
    <name evidence="1" type="ORF">An11g05050</name>
</gene>
<dbReference type="VEuPathDB" id="FungiDB:An11g05050"/>
<name>A0AAJ8E2Y3_ASPNG</name>
<dbReference type="RefSeq" id="XP_059605495.1">
    <property type="nucleotide sequence ID" value="XM_059750251.1"/>
</dbReference>
<protein>
    <submittedName>
        <fullName evidence="1">Uncharacterized protein</fullName>
    </submittedName>
</protein>
<organism evidence="1">
    <name type="scientific">Aspergillus niger</name>
    <dbReference type="NCBI Taxonomy" id="5061"/>
    <lineage>
        <taxon>Eukaryota</taxon>
        <taxon>Fungi</taxon>
        <taxon>Dikarya</taxon>
        <taxon>Ascomycota</taxon>
        <taxon>Pezizomycotina</taxon>
        <taxon>Eurotiomycetes</taxon>
        <taxon>Eurotiomycetidae</taxon>
        <taxon>Eurotiales</taxon>
        <taxon>Aspergillaceae</taxon>
        <taxon>Aspergillus</taxon>
        <taxon>Aspergillus subgen. Circumdati</taxon>
    </lineage>
</organism>
<accession>A0AAJ8E2Y3</accession>
<evidence type="ECO:0000313" key="1">
    <source>
        <dbReference type="RefSeq" id="XP_059605495.1"/>
    </source>
</evidence>
<proteinExistence type="predicted"/>
<reference evidence="1" key="1">
    <citation type="submission" date="2025-02" db="EMBL/GenBank/DDBJ databases">
        <authorList>
            <consortium name="NCBI Genome Project"/>
        </authorList>
    </citation>
    <scope>NUCLEOTIDE SEQUENCE</scope>
</reference>
<dbReference type="AlphaFoldDB" id="A0AAJ8E2Y3"/>
<sequence>MSPLSIWNRVQGLRICRLWSLVALSHLERIRSLAHGISTPTKTLFYATGIAFQLQFGDPGKKAAGAS</sequence>
<dbReference type="KEGG" id="ang:An11g05050"/>
<dbReference type="GeneID" id="84592284"/>